<keyword evidence="4" id="KW-1185">Reference proteome</keyword>
<dbReference type="InterPro" id="IPR050330">
    <property type="entry name" value="Bact_OuterMem_StrucFunc"/>
</dbReference>
<name>A0A951IWN3_9BACT</name>
<dbReference type="InterPro" id="IPR011659">
    <property type="entry name" value="WD40"/>
</dbReference>
<dbReference type="RefSeq" id="WP_219287845.1">
    <property type="nucleotide sequence ID" value="NZ_RPHB01000003.1"/>
</dbReference>
<dbReference type="Pfam" id="PF07676">
    <property type="entry name" value="PD40"/>
    <property type="match status" value="1"/>
</dbReference>
<evidence type="ECO:0000259" key="2">
    <source>
        <dbReference type="PROSITE" id="PS51123"/>
    </source>
</evidence>
<dbReference type="PANTHER" id="PTHR30329:SF21">
    <property type="entry name" value="LIPOPROTEIN YIAD-RELATED"/>
    <property type="match status" value="1"/>
</dbReference>
<dbReference type="GO" id="GO:0016020">
    <property type="term" value="C:membrane"/>
    <property type="evidence" value="ECO:0007669"/>
    <property type="project" value="UniProtKB-UniRule"/>
</dbReference>
<dbReference type="PROSITE" id="PS51123">
    <property type="entry name" value="OMPA_2"/>
    <property type="match status" value="1"/>
</dbReference>
<dbReference type="Proteomes" id="UP000727490">
    <property type="component" value="Unassembled WGS sequence"/>
</dbReference>
<accession>A0A951IWN3</accession>
<dbReference type="AlphaFoldDB" id="A0A951IWN3"/>
<evidence type="ECO:0000256" key="1">
    <source>
        <dbReference type="PROSITE-ProRule" id="PRU00473"/>
    </source>
</evidence>
<comment type="caution">
    <text evidence="3">The sequence shown here is derived from an EMBL/GenBank/DDBJ whole genome shotgun (WGS) entry which is preliminary data.</text>
</comment>
<dbReference type="InterPro" id="IPR006665">
    <property type="entry name" value="OmpA-like"/>
</dbReference>
<organism evidence="3 4">
    <name type="scientific">Arthrospiribacter ruber</name>
    <dbReference type="NCBI Taxonomy" id="2487934"/>
    <lineage>
        <taxon>Bacteria</taxon>
        <taxon>Pseudomonadati</taxon>
        <taxon>Bacteroidota</taxon>
        <taxon>Cytophagia</taxon>
        <taxon>Cytophagales</taxon>
        <taxon>Cyclobacteriaceae</taxon>
        <taxon>Arthrospiribacter</taxon>
    </lineage>
</organism>
<sequence length="678" mass="76806">MVLTLDIHHLLKRLFLLLFFGTLAGHLSAQNSLLRYADKQYAIGNYAHAAEVYENAFSKKEKYASAVKLAEVYSQIKDYEKAYQWSKQVIDFDEAERRDYLRYLVAAMQVDQNSEPEDLLAGSGFEEFDFPELDFGRIAFLKSLPSSFRLEPLAVVNSEDSDFGYSADSKGNVFFTSDRGPLLNPEKASVRLDAKNNIFSKDGSDFNNRNYFSLFRKDKDGETVQLQVDLPGALHVSDPHVTRDGKKIFYTAVLGKTRGAKREDIANQPGIYLADLDKEGNLSNSKGLPFNSSFAYGVMHPFLDENESRLYFASDMPGGVGGYDIYYVEYDEKMVFGKPVNLGPEINTSGNESHPSKNGEKFYFSSSGHSGLGGLDIFSADYREGIFTEVKNMGAPFNSPRDDFAFRINDEGISYLSSDREGGLGQDDIYLIKPLQKFLLAKLWDCEGVPFEDDYEAMLIKRTQGVKIPTTRGSQNELLAELDPEEQFELKIEIPGFFTIEDQSLSSVGMDADTLRRDYTLMQVPYNLTILTDTIYYDLDKFEIRKDAVEVLESLGEVMKKYDFIELVVSSHTDSRASHAYNEKLSERRADAVREYVSKFGIGPDRVKLRWFGEEKLINDCGDGVKCPEQSHQMNRRSEMILEAFSDSDKIYFLPKGWISGSAEKCNKEDLKNLILEK</sequence>
<dbReference type="CDD" id="cd07185">
    <property type="entry name" value="OmpA_C-like"/>
    <property type="match status" value="1"/>
</dbReference>
<evidence type="ECO:0000313" key="4">
    <source>
        <dbReference type="Proteomes" id="UP000727490"/>
    </source>
</evidence>
<dbReference type="Pfam" id="PF00691">
    <property type="entry name" value="OmpA"/>
    <property type="match status" value="1"/>
</dbReference>
<feature type="domain" description="OmpA-like" evidence="2">
    <location>
        <begin position="524"/>
        <end position="646"/>
    </location>
</feature>
<proteinExistence type="predicted"/>
<reference evidence="3 4" key="1">
    <citation type="journal article" date="2020" name="Syst. Appl. Microbiol.">
        <title>Arthrospiribacter ruber gen. nov., sp. nov., a novel bacterium isolated from Arthrospira cultures.</title>
        <authorList>
            <person name="Waleron M."/>
            <person name="Misztak A."/>
            <person name="Waleron M.M."/>
            <person name="Furmaniak M."/>
            <person name="Mrozik A."/>
            <person name="Waleron K."/>
        </authorList>
    </citation>
    <scope>NUCLEOTIDE SEQUENCE [LARGE SCALE GENOMIC DNA]</scope>
    <source>
        <strain evidence="3 4">DPMB0001</strain>
    </source>
</reference>
<dbReference type="PANTHER" id="PTHR30329">
    <property type="entry name" value="STATOR ELEMENT OF FLAGELLAR MOTOR COMPLEX"/>
    <property type="match status" value="1"/>
</dbReference>
<keyword evidence="1" id="KW-0472">Membrane</keyword>
<evidence type="ECO:0000313" key="3">
    <source>
        <dbReference type="EMBL" id="MBW3467579.1"/>
    </source>
</evidence>
<dbReference type="EMBL" id="RPHB01000003">
    <property type="protein sequence ID" value="MBW3467579.1"/>
    <property type="molecule type" value="Genomic_DNA"/>
</dbReference>
<gene>
    <name evidence="3" type="ORF">EGN73_07095</name>
</gene>
<protein>
    <submittedName>
        <fullName evidence="3">OmpA family protein</fullName>
    </submittedName>
</protein>